<name>A0A914CZN2_9BILA</name>
<keyword evidence="2 6" id="KW-0812">Transmembrane</keyword>
<dbReference type="Gene3D" id="1.10.1450.10">
    <property type="entry name" value="Tetraspanin"/>
    <property type="match status" value="1"/>
</dbReference>
<evidence type="ECO:0000256" key="1">
    <source>
        <dbReference type="ARBA" id="ARBA00004141"/>
    </source>
</evidence>
<dbReference type="Pfam" id="PF00335">
    <property type="entry name" value="Tetraspanin"/>
    <property type="match status" value="1"/>
</dbReference>
<evidence type="ECO:0000256" key="6">
    <source>
        <dbReference type="SAM" id="Phobius"/>
    </source>
</evidence>
<evidence type="ECO:0000313" key="8">
    <source>
        <dbReference type="WBParaSite" id="ACRNAN_scaffold16127.g12878.t1"/>
    </source>
</evidence>
<organism evidence="7 8">
    <name type="scientific">Acrobeloides nanus</name>
    <dbReference type="NCBI Taxonomy" id="290746"/>
    <lineage>
        <taxon>Eukaryota</taxon>
        <taxon>Metazoa</taxon>
        <taxon>Ecdysozoa</taxon>
        <taxon>Nematoda</taxon>
        <taxon>Chromadorea</taxon>
        <taxon>Rhabditida</taxon>
        <taxon>Tylenchina</taxon>
        <taxon>Cephalobomorpha</taxon>
        <taxon>Cephaloboidea</taxon>
        <taxon>Cephalobidae</taxon>
        <taxon>Acrobeloides</taxon>
    </lineage>
</organism>
<proteinExistence type="predicted"/>
<evidence type="ECO:0000313" key="7">
    <source>
        <dbReference type="Proteomes" id="UP000887540"/>
    </source>
</evidence>
<dbReference type="InterPro" id="IPR008952">
    <property type="entry name" value="Tetraspanin_EC2_sf"/>
</dbReference>
<feature type="region of interest" description="Disordered" evidence="5">
    <location>
        <begin position="294"/>
        <end position="314"/>
    </location>
</feature>
<dbReference type="InterPro" id="IPR018499">
    <property type="entry name" value="Tetraspanin/Peripherin"/>
</dbReference>
<dbReference type="Proteomes" id="UP000887540">
    <property type="component" value="Unplaced"/>
</dbReference>
<dbReference type="AlphaFoldDB" id="A0A914CZN2"/>
<reference evidence="8" key="1">
    <citation type="submission" date="2022-11" db="UniProtKB">
        <authorList>
            <consortium name="WormBaseParasite"/>
        </authorList>
    </citation>
    <scope>IDENTIFICATION</scope>
</reference>
<sequence>SLMTNRSPYGWESKRPYHPLDRSRNRTDDRVVFDRSEKLETQEDSCYAWSRYAIYAFNIVSLVVGLLLLATGAWLRTDSRFRDFLSESYRQAVDEAFWEAPTLYTFSYILIILGATMIVVAMIGCCGAMEGSKLFLGLYAFVVFVLLVFTLSSGIYVIYKKDGIDVELSDALNYMVQHYYQGPSIVQESLDRLQQAFRCCGNAGCSDFRQFRQDPPRTCDIRCDGCHYRIWVALSIGFSVAVAIFSIVVLGELVIIAVALTLVFRGGKRRREDYPVYYYKDEYLANKRPPPRYLSMDEYNRPKRPEPYTISKYR</sequence>
<evidence type="ECO:0000256" key="4">
    <source>
        <dbReference type="ARBA" id="ARBA00023136"/>
    </source>
</evidence>
<keyword evidence="7" id="KW-1185">Reference proteome</keyword>
<feature type="transmembrane region" description="Helical" evidence="6">
    <location>
        <begin position="238"/>
        <end position="264"/>
    </location>
</feature>
<keyword evidence="3 6" id="KW-1133">Transmembrane helix</keyword>
<dbReference type="CDD" id="cd03127">
    <property type="entry name" value="tetraspanin_LEL"/>
    <property type="match status" value="1"/>
</dbReference>
<comment type="subcellular location">
    <subcellularLocation>
        <location evidence="1">Membrane</location>
        <topology evidence="1">Multi-pass membrane protein</topology>
    </subcellularLocation>
</comment>
<dbReference type="WBParaSite" id="ACRNAN_scaffold16127.g12878.t1">
    <property type="protein sequence ID" value="ACRNAN_scaffold16127.g12878.t1"/>
    <property type="gene ID" value="ACRNAN_scaffold16127.g12878"/>
</dbReference>
<evidence type="ECO:0000256" key="5">
    <source>
        <dbReference type="SAM" id="MobiDB-lite"/>
    </source>
</evidence>
<dbReference type="SUPFAM" id="SSF48652">
    <property type="entry name" value="Tetraspanin"/>
    <property type="match status" value="1"/>
</dbReference>
<feature type="transmembrane region" description="Helical" evidence="6">
    <location>
        <begin position="52"/>
        <end position="75"/>
    </location>
</feature>
<dbReference type="GO" id="GO:0005886">
    <property type="term" value="C:plasma membrane"/>
    <property type="evidence" value="ECO:0007669"/>
    <property type="project" value="TreeGrafter"/>
</dbReference>
<dbReference type="PANTHER" id="PTHR19282:SF252">
    <property type="entry name" value="TETRASPANIN"/>
    <property type="match status" value="1"/>
</dbReference>
<feature type="transmembrane region" description="Helical" evidence="6">
    <location>
        <begin position="106"/>
        <end position="129"/>
    </location>
</feature>
<feature type="transmembrane region" description="Helical" evidence="6">
    <location>
        <begin position="136"/>
        <end position="159"/>
    </location>
</feature>
<accession>A0A914CZN2</accession>
<protein>
    <submittedName>
        <fullName evidence="8">Tetraspanin</fullName>
    </submittedName>
</protein>
<keyword evidence="4 6" id="KW-0472">Membrane</keyword>
<dbReference type="PANTHER" id="PTHR19282">
    <property type="entry name" value="TETRASPANIN"/>
    <property type="match status" value="1"/>
</dbReference>
<evidence type="ECO:0000256" key="2">
    <source>
        <dbReference type="ARBA" id="ARBA00022692"/>
    </source>
</evidence>
<dbReference type="PRINTS" id="PR00259">
    <property type="entry name" value="TMFOUR"/>
</dbReference>
<evidence type="ECO:0000256" key="3">
    <source>
        <dbReference type="ARBA" id="ARBA00022989"/>
    </source>
</evidence>